<comment type="caution">
    <text evidence="1">The sequence shown here is derived from an EMBL/GenBank/DDBJ whole genome shotgun (WGS) entry which is preliminary data.</text>
</comment>
<evidence type="ECO:0000313" key="2">
    <source>
        <dbReference type="Proteomes" id="UP000016511"/>
    </source>
</evidence>
<accession>U1WXI4</accession>
<dbReference type="EMBL" id="AWSJ01000278">
    <property type="protein sequence ID" value="ERI07400.1"/>
    <property type="molecule type" value="Genomic_DNA"/>
</dbReference>
<dbReference type="STRING" id="649747.HMPREF0083_04511"/>
<sequence length="53" mass="6260">MIFLKNVRFLTFFVFVRTERKIHRGGGWKEEIRKKEEGGCALRSSVIDTRGFI</sequence>
<protein>
    <submittedName>
        <fullName evidence="1">Uncharacterized protein</fullName>
    </submittedName>
</protein>
<keyword evidence="2" id="KW-1185">Reference proteome</keyword>
<proteinExistence type="predicted"/>
<evidence type="ECO:0000313" key="1">
    <source>
        <dbReference type="EMBL" id="ERI07400.1"/>
    </source>
</evidence>
<reference evidence="1 2" key="1">
    <citation type="submission" date="2013-08" db="EMBL/GenBank/DDBJ databases">
        <authorList>
            <person name="Weinstock G."/>
            <person name="Sodergren E."/>
            <person name="Wylie T."/>
            <person name="Fulton L."/>
            <person name="Fulton R."/>
            <person name="Fronick C."/>
            <person name="O'Laughlin M."/>
            <person name="Godfrey J."/>
            <person name="Miner T."/>
            <person name="Herter B."/>
            <person name="Appelbaum E."/>
            <person name="Cordes M."/>
            <person name="Lek S."/>
            <person name="Wollam A."/>
            <person name="Pepin K.H."/>
            <person name="Palsikar V.B."/>
            <person name="Mitreva M."/>
            <person name="Wilson R.K."/>
        </authorList>
    </citation>
    <scope>NUCLEOTIDE SEQUENCE [LARGE SCALE GENOMIC DNA]</scope>
    <source>
        <strain evidence="1 2">ATCC 12856</strain>
    </source>
</reference>
<gene>
    <name evidence="1" type="ORF">HMPREF0083_04511</name>
</gene>
<organism evidence="1 2">
    <name type="scientific">Aneurinibacillus aneurinilyticus ATCC 12856</name>
    <dbReference type="NCBI Taxonomy" id="649747"/>
    <lineage>
        <taxon>Bacteria</taxon>
        <taxon>Bacillati</taxon>
        <taxon>Bacillota</taxon>
        <taxon>Bacilli</taxon>
        <taxon>Bacillales</taxon>
        <taxon>Paenibacillaceae</taxon>
        <taxon>Aneurinibacillus group</taxon>
        <taxon>Aneurinibacillus</taxon>
    </lineage>
</organism>
<dbReference type="HOGENOM" id="CLU_3057983_0_0_9"/>
<name>U1WXI4_ANEAE</name>
<dbReference type="Proteomes" id="UP000016511">
    <property type="component" value="Unassembled WGS sequence"/>
</dbReference>
<dbReference type="AlphaFoldDB" id="U1WXI4"/>